<protein>
    <submittedName>
        <fullName evidence="1">Uncharacterized protein</fullName>
    </submittedName>
</protein>
<reference evidence="1 2" key="1">
    <citation type="submission" date="2024-01" db="EMBL/GenBank/DDBJ databases">
        <title>The diversity of rhizobia nodulating Mimosa spp. in eleven states of Brazil covering several biomes is determined by host plant, location, and edaphic factors.</title>
        <authorList>
            <person name="Rouws L."/>
            <person name="Barauna A."/>
            <person name="Beukes C."/>
            <person name="De Faria S.M."/>
            <person name="Gross E."/>
            <person name="Dos Reis Junior F.B."/>
            <person name="Simon M."/>
            <person name="Maluk M."/>
            <person name="Odee D.W."/>
            <person name="Kenicer G."/>
            <person name="Young J.P.W."/>
            <person name="Reis V.M."/>
            <person name="Zilli J."/>
            <person name="James E.K."/>
        </authorList>
    </citation>
    <scope>NUCLEOTIDE SEQUENCE [LARGE SCALE GENOMIC DNA]</scope>
    <source>
        <strain evidence="1 2">JPY530</strain>
    </source>
</reference>
<proteinExistence type="predicted"/>
<keyword evidence="2" id="KW-1185">Reference proteome</keyword>
<gene>
    <name evidence="1" type="ORF">V4C56_41425</name>
</gene>
<organism evidence="1 2">
    <name type="scientific">Paraburkholderia azotifigens</name>
    <dbReference type="NCBI Taxonomy" id="2057004"/>
    <lineage>
        <taxon>Bacteria</taxon>
        <taxon>Pseudomonadati</taxon>
        <taxon>Pseudomonadota</taxon>
        <taxon>Betaproteobacteria</taxon>
        <taxon>Burkholderiales</taxon>
        <taxon>Burkholderiaceae</taxon>
        <taxon>Paraburkholderia</taxon>
    </lineage>
</organism>
<dbReference type="Proteomes" id="UP001481677">
    <property type="component" value="Unassembled WGS sequence"/>
</dbReference>
<comment type="caution">
    <text evidence="1">The sequence shown here is derived from an EMBL/GenBank/DDBJ whole genome shotgun (WGS) entry which is preliminary data.</text>
</comment>
<sequence>MRAEQFTPVEQESILLLAAWDMMSGMVNHSLFQNIKGGYDSLPMFKTSNDQRLFNILLGDFLSQPNERANNSSFFNFPKPTNRSRPTDYTFLFYLRKICRQPLLGRSSDAIQVPLMALSDWLESECLVEDVWFGSISVQADIRIPRIKYIKICGDIAKHNFSRLQSNVAKIQDTLKVAGKAVSSSDGFKALPDFYERFHDDVFTYHCAHIAEMLNNLLWGIYRYLLAEFEQSCTQTDDVAYRYEYPSGCNHEFARSAYWELMNCVRRKPYLPEFTVPQSARSHY</sequence>
<accession>A0ABU9RG86</accession>
<name>A0ABU9RG86_9BURK</name>
<evidence type="ECO:0000313" key="2">
    <source>
        <dbReference type="Proteomes" id="UP001481677"/>
    </source>
</evidence>
<evidence type="ECO:0000313" key="1">
    <source>
        <dbReference type="EMBL" id="MEM5346074.1"/>
    </source>
</evidence>
<dbReference type="EMBL" id="JAZHGA010000063">
    <property type="protein sequence ID" value="MEM5346074.1"/>
    <property type="molecule type" value="Genomic_DNA"/>
</dbReference>
<dbReference type="RefSeq" id="WP_342959738.1">
    <property type="nucleotide sequence ID" value="NZ_JAZHFZ010000063.1"/>
</dbReference>